<organism evidence="1 2">
    <name type="scientific">Arthrobacter phage Amyev</name>
    <dbReference type="NCBI Taxonomy" id="2832315"/>
    <lineage>
        <taxon>Viruses</taxon>
        <taxon>Duplodnaviria</taxon>
        <taxon>Heunggongvirae</taxon>
        <taxon>Uroviricota</taxon>
        <taxon>Caudoviricetes</taxon>
        <taxon>Casidaviridae</taxon>
        <taxon>Yangvirus</taxon>
        <taxon>Yangvirus amyev</taxon>
    </lineage>
</organism>
<evidence type="ECO:0000313" key="1">
    <source>
        <dbReference type="EMBL" id="UIW13468.1"/>
    </source>
</evidence>
<evidence type="ECO:0000313" key="2">
    <source>
        <dbReference type="Proteomes" id="UP001200073"/>
    </source>
</evidence>
<dbReference type="KEGG" id="vg:77954140"/>
<dbReference type="GeneID" id="77954140"/>
<dbReference type="RefSeq" id="YP_010677756.1">
    <property type="nucleotide sequence ID" value="NC_071025.1"/>
</dbReference>
<reference evidence="1" key="1">
    <citation type="submission" date="2021-11" db="EMBL/GenBank/DDBJ databases">
        <authorList>
            <person name="Furlong K.P."/>
            <person name="Ghanmi N."/>
            <person name="Islam M.S."/>
            <person name="Jung D."/>
            <person name="Madani M.T."/>
            <person name="Petrova A."/>
            <person name="Ristovski M."/>
            <person name="Salikini A."/>
            <person name="Uppal M."/>
            <person name="Tran A."/>
            <person name="Tremblay V."/>
            <person name="Williams E."/>
            <person name="Giles L."/>
            <person name="McCarthy L."/>
            <person name="Wheaton K.A."/>
            <person name="Chan K."/>
            <person name="Rudner A.D."/>
            <person name="Beyer A.R."/>
            <person name="Chong R.A."/>
            <person name="Edgington N.P."/>
            <person name="Freise A.C."/>
            <person name="Garcia Costas A.M."/>
            <person name="Gibb B.P."/>
            <person name="Klyczek K.K."/>
            <person name="Swerdlow S.J."/>
            <person name="Garlena R.A."/>
            <person name="Russell D.A."/>
            <person name="Jacobs-Sera D."/>
            <person name="Hatfull G.F."/>
        </authorList>
    </citation>
    <scope>NUCLEOTIDE SEQUENCE</scope>
</reference>
<keyword evidence="2" id="KW-1185">Reference proteome</keyword>
<dbReference type="EMBL" id="OL549191">
    <property type="protein sequence ID" value="UIW13468.1"/>
    <property type="molecule type" value="Genomic_DNA"/>
</dbReference>
<accession>A0AA48Y4B4</accession>
<dbReference type="Proteomes" id="UP001200073">
    <property type="component" value="Segment"/>
</dbReference>
<gene>
    <name evidence="1" type="primary">53</name>
    <name evidence="1" type="ORF">SEA_AMYEV_53</name>
</gene>
<sequence>MTTAKALAEAERTAATVTVHVDGHAPETGTVKAHPTLPYGYWRLEPIVGRRVLSFHTSDVTEVIFE</sequence>
<name>A0AA48Y4B4_9CAUD</name>
<protein>
    <submittedName>
        <fullName evidence="1">RNA binding protein</fullName>
    </submittedName>
</protein>
<proteinExistence type="predicted"/>